<accession>A0A1T5MC23</accession>
<dbReference type="STRING" id="688867.SAMN05660236_4948"/>
<organism evidence="2 3">
    <name type="scientific">Ohtaekwangia koreensis</name>
    <dbReference type="NCBI Taxonomy" id="688867"/>
    <lineage>
        <taxon>Bacteria</taxon>
        <taxon>Pseudomonadati</taxon>
        <taxon>Bacteroidota</taxon>
        <taxon>Cytophagia</taxon>
        <taxon>Cytophagales</taxon>
        <taxon>Fulvivirgaceae</taxon>
        <taxon>Ohtaekwangia</taxon>
    </lineage>
</organism>
<dbReference type="PRINTS" id="PR00111">
    <property type="entry name" value="ABHYDROLASE"/>
</dbReference>
<dbReference type="Gene3D" id="3.40.50.1820">
    <property type="entry name" value="alpha/beta hydrolase"/>
    <property type="match status" value="1"/>
</dbReference>
<dbReference type="RefSeq" id="WP_079689468.1">
    <property type="nucleotide sequence ID" value="NZ_FUZU01000004.1"/>
</dbReference>
<sequence>MKRIKIIILIVFVAIMTGMHACMTFRMSPKEVDKFFTENNIQGSQHSYKSGFREIHYVEAGDTSKPLVLFVHGSPGSLSAFIHFLKDTTLSHQALLITTDRPGFGYSNFGNGEGSLHKQALLLKPILEKHNANRPIILVGHSLGGPLIARMAMDYPELVDGLIIVAGSIDPELEPDETWFRAPLATPFLSWILPRSFRASNEEIYHLKPQLEEMLPLWKNIKCPVIVIQGQKDVLVDPANADFAKKMLVNAPVDFVMVDSMNHFVPWSNPELIHDAVVKMLHTHQQ</sequence>
<keyword evidence="3" id="KW-1185">Reference proteome</keyword>
<dbReference type="GO" id="GO:0016020">
    <property type="term" value="C:membrane"/>
    <property type="evidence" value="ECO:0007669"/>
    <property type="project" value="TreeGrafter"/>
</dbReference>
<protein>
    <submittedName>
        <fullName evidence="2">Pimeloyl-ACP methyl ester carboxylesterase</fullName>
    </submittedName>
</protein>
<dbReference type="AlphaFoldDB" id="A0A1T5MC23"/>
<dbReference type="OrthoDB" id="1224630at2"/>
<dbReference type="InterPro" id="IPR000073">
    <property type="entry name" value="AB_hydrolase_1"/>
</dbReference>
<dbReference type="Pfam" id="PF00561">
    <property type="entry name" value="Abhydrolase_1"/>
    <property type="match status" value="1"/>
</dbReference>
<dbReference type="InterPro" id="IPR029058">
    <property type="entry name" value="AB_hydrolase_fold"/>
</dbReference>
<dbReference type="PANTHER" id="PTHR43798">
    <property type="entry name" value="MONOACYLGLYCEROL LIPASE"/>
    <property type="match status" value="1"/>
</dbReference>
<proteinExistence type="predicted"/>
<gene>
    <name evidence="2" type="ORF">SAMN05660236_4948</name>
</gene>
<dbReference type="EMBL" id="FUZU01000004">
    <property type="protein sequence ID" value="SKC85750.1"/>
    <property type="molecule type" value="Genomic_DNA"/>
</dbReference>
<dbReference type="SUPFAM" id="SSF53474">
    <property type="entry name" value="alpha/beta-Hydrolases"/>
    <property type="match status" value="1"/>
</dbReference>
<feature type="domain" description="AB hydrolase-1" evidence="1">
    <location>
        <begin position="66"/>
        <end position="179"/>
    </location>
</feature>
<evidence type="ECO:0000313" key="3">
    <source>
        <dbReference type="Proteomes" id="UP000190961"/>
    </source>
</evidence>
<name>A0A1T5MC23_9BACT</name>
<evidence type="ECO:0000313" key="2">
    <source>
        <dbReference type="EMBL" id="SKC85750.1"/>
    </source>
</evidence>
<evidence type="ECO:0000259" key="1">
    <source>
        <dbReference type="Pfam" id="PF00561"/>
    </source>
</evidence>
<dbReference type="Proteomes" id="UP000190961">
    <property type="component" value="Unassembled WGS sequence"/>
</dbReference>
<dbReference type="PANTHER" id="PTHR43798:SF33">
    <property type="entry name" value="HYDROLASE, PUTATIVE (AFU_ORTHOLOGUE AFUA_2G14860)-RELATED"/>
    <property type="match status" value="1"/>
</dbReference>
<reference evidence="2 3" key="1">
    <citation type="submission" date="2017-02" db="EMBL/GenBank/DDBJ databases">
        <authorList>
            <person name="Peterson S.W."/>
        </authorList>
    </citation>
    <scope>NUCLEOTIDE SEQUENCE [LARGE SCALE GENOMIC DNA]</scope>
    <source>
        <strain evidence="2 3">DSM 25262</strain>
    </source>
</reference>
<dbReference type="InterPro" id="IPR050266">
    <property type="entry name" value="AB_hydrolase_sf"/>
</dbReference>